<feature type="chain" id="PRO_5015084973" description="Secreted protein" evidence="1">
    <location>
        <begin position="19"/>
        <end position="110"/>
    </location>
</feature>
<keyword evidence="1" id="KW-0732">Signal</keyword>
<reference evidence="2" key="1">
    <citation type="submission" date="2018-02" db="EMBL/GenBank/DDBJ databases">
        <title>Rhizophora mucronata_Transcriptome.</title>
        <authorList>
            <person name="Meera S.P."/>
            <person name="Sreeshan A."/>
            <person name="Augustine A."/>
        </authorList>
    </citation>
    <scope>NUCLEOTIDE SEQUENCE</scope>
    <source>
        <tissue evidence="2">Leaf</tissue>
    </source>
</reference>
<organism evidence="2">
    <name type="scientific">Rhizophora mucronata</name>
    <name type="common">Asiatic mangrove</name>
    <dbReference type="NCBI Taxonomy" id="61149"/>
    <lineage>
        <taxon>Eukaryota</taxon>
        <taxon>Viridiplantae</taxon>
        <taxon>Streptophyta</taxon>
        <taxon>Embryophyta</taxon>
        <taxon>Tracheophyta</taxon>
        <taxon>Spermatophyta</taxon>
        <taxon>Magnoliopsida</taxon>
        <taxon>eudicotyledons</taxon>
        <taxon>Gunneridae</taxon>
        <taxon>Pentapetalae</taxon>
        <taxon>rosids</taxon>
        <taxon>fabids</taxon>
        <taxon>Malpighiales</taxon>
        <taxon>Rhizophoraceae</taxon>
        <taxon>Rhizophora</taxon>
    </lineage>
</organism>
<dbReference type="AlphaFoldDB" id="A0A2P2IXD3"/>
<dbReference type="EMBL" id="GGEC01005403">
    <property type="protein sequence ID" value="MBW85886.1"/>
    <property type="molecule type" value="Transcribed_RNA"/>
</dbReference>
<sequence>MFCTLWWSYIYLMPIGFTCQTCNSRTPSQVSYTRFFTIGLGKTRFQVKIQNPEDCTIHCPPLPERCATRDKAKGSWSSIILQSRCFHGSCSCATLLAQITYYYPCNNIPN</sequence>
<accession>A0A2P2IXD3</accession>
<evidence type="ECO:0000256" key="1">
    <source>
        <dbReference type="SAM" id="SignalP"/>
    </source>
</evidence>
<name>A0A2P2IXD3_RHIMU</name>
<dbReference type="EMBL" id="GGEC01005402">
    <property type="protein sequence ID" value="MBW85885.1"/>
    <property type="molecule type" value="Transcribed_RNA"/>
</dbReference>
<feature type="signal peptide" evidence="1">
    <location>
        <begin position="1"/>
        <end position="18"/>
    </location>
</feature>
<proteinExistence type="predicted"/>
<evidence type="ECO:0000313" key="2">
    <source>
        <dbReference type="EMBL" id="MBW85886.1"/>
    </source>
</evidence>
<protein>
    <recommendedName>
        <fullName evidence="3">Secreted protein</fullName>
    </recommendedName>
</protein>
<evidence type="ECO:0008006" key="3">
    <source>
        <dbReference type="Google" id="ProtNLM"/>
    </source>
</evidence>